<accession>A0ABQ3E9U4</accession>
<organism evidence="2 3">
    <name type="scientific">Salinicola rhizosphaerae</name>
    <dbReference type="NCBI Taxonomy" id="1443141"/>
    <lineage>
        <taxon>Bacteria</taxon>
        <taxon>Pseudomonadati</taxon>
        <taxon>Pseudomonadota</taxon>
        <taxon>Gammaproteobacteria</taxon>
        <taxon>Oceanospirillales</taxon>
        <taxon>Halomonadaceae</taxon>
        <taxon>Salinicola</taxon>
    </lineage>
</organism>
<dbReference type="PANTHER" id="PTHR43591">
    <property type="entry name" value="METHYLTRANSFERASE"/>
    <property type="match status" value="1"/>
</dbReference>
<dbReference type="RefSeq" id="WP_189445590.1">
    <property type="nucleotide sequence ID" value="NZ_BMZI01000007.1"/>
</dbReference>
<protein>
    <recommendedName>
        <fullName evidence="1">Methyltransferase type 11 domain-containing protein</fullName>
    </recommendedName>
</protein>
<dbReference type="PANTHER" id="PTHR43591:SF24">
    <property type="entry name" value="2-METHOXY-6-POLYPRENYL-1,4-BENZOQUINOL METHYLASE, MITOCHONDRIAL"/>
    <property type="match status" value="1"/>
</dbReference>
<dbReference type="Proteomes" id="UP000646745">
    <property type="component" value="Unassembled WGS sequence"/>
</dbReference>
<sequence length="261" mass="28750">MPDTTGGAEHSAVVERQFGAQAGAYLTSQVHAQGAEFAQLRERVAQIDAARVLDLGCGAGHVSFQLADLAAEVVAYDLSPRMLDVVSEAAGDRGFDNIRAVQGVAESLPFADESFDVVCSRFSAHHWRDVGLALREARRVLKPGGLAAFIDVAASEQPLLDSFLQTVEMLRDTSHVRDYSVSEWTRYVGEAGLSVTASSRQRLRLDFETWIARMRTPNVMRDAIRHLQTQVGQEVRDAFEIDDDGSFTTDMLVLWASREHV</sequence>
<dbReference type="EMBL" id="BMZI01000007">
    <property type="protein sequence ID" value="GHB29673.1"/>
    <property type="molecule type" value="Genomic_DNA"/>
</dbReference>
<proteinExistence type="predicted"/>
<name>A0ABQ3E9U4_9GAMM</name>
<keyword evidence="3" id="KW-1185">Reference proteome</keyword>
<dbReference type="CDD" id="cd02440">
    <property type="entry name" value="AdoMet_MTases"/>
    <property type="match status" value="1"/>
</dbReference>
<evidence type="ECO:0000313" key="3">
    <source>
        <dbReference type="Proteomes" id="UP000646745"/>
    </source>
</evidence>
<comment type="caution">
    <text evidence="2">The sequence shown here is derived from an EMBL/GenBank/DDBJ whole genome shotgun (WGS) entry which is preliminary data.</text>
</comment>
<feature type="domain" description="Methyltransferase type 11" evidence="1">
    <location>
        <begin position="53"/>
        <end position="149"/>
    </location>
</feature>
<evidence type="ECO:0000313" key="2">
    <source>
        <dbReference type="EMBL" id="GHB29673.1"/>
    </source>
</evidence>
<reference evidence="3" key="1">
    <citation type="journal article" date="2019" name="Int. J. Syst. Evol. Microbiol.">
        <title>The Global Catalogue of Microorganisms (GCM) 10K type strain sequencing project: providing services to taxonomists for standard genome sequencing and annotation.</title>
        <authorList>
            <consortium name="The Broad Institute Genomics Platform"/>
            <consortium name="The Broad Institute Genome Sequencing Center for Infectious Disease"/>
            <person name="Wu L."/>
            <person name="Ma J."/>
        </authorList>
    </citation>
    <scope>NUCLEOTIDE SEQUENCE [LARGE SCALE GENOMIC DNA]</scope>
    <source>
        <strain evidence="3">KCTC 32998</strain>
    </source>
</reference>
<dbReference type="Gene3D" id="3.40.50.150">
    <property type="entry name" value="Vaccinia Virus protein VP39"/>
    <property type="match status" value="1"/>
</dbReference>
<evidence type="ECO:0000259" key="1">
    <source>
        <dbReference type="Pfam" id="PF08241"/>
    </source>
</evidence>
<dbReference type="InterPro" id="IPR029063">
    <property type="entry name" value="SAM-dependent_MTases_sf"/>
</dbReference>
<dbReference type="SUPFAM" id="SSF53335">
    <property type="entry name" value="S-adenosyl-L-methionine-dependent methyltransferases"/>
    <property type="match status" value="1"/>
</dbReference>
<dbReference type="Pfam" id="PF08241">
    <property type="entry name" value="Methyltransf_11"/>
    <property type="match status" value="1"/>
</dbReference>
<dbReference type="InterPro" id="IPR013216">
    <property type="entry name" value="Methyltransf_11"/>
</dbReference>
<gene>
    <name evidence="2" type="ORF">GCM10009038_30490</name>
</gene>